<reference evidence="2 3" key="1">
    <citation type="submission" date="2018-06" db="EMBL/GenBank/DDBJ databases">
        <title>Genomic Encyclopedia of Archaeal and Bacterial Type Strains, Phase II (KMG-II): from individual species to whole genera.</title>
        <authorList>
            <person name="Goeker M."/>
        </authorList>
    </citation>
    <scope>NUCLEOTIDE SEQUENCE [LARGE SCALE GENOMIC DNA]</scope>
    <source>
        <strain evidence="2 3">DSM 22009</strain>
    </source>
</reference>
<keyword evidence="1" id="KW-0732">Signal</keyword>
<proteinExistence type="predicted"/>
<gene>
    <name evidence="2" type="ORF">LX81_04003</name>
</gene>
<dbReference type="Proteomes" id="UP000248916">
    <property type="component" value="Unassembled WGS sequence"/>
</dbReference>
<evidence type="ECO:0000313" key="3">
    <source>
        <dbReference type="Proteomes" id="UP000248916"/>
    </source>
</evidence>
<feature type="signal peptide" evidence="1">
    <location>
        <begin position="1"/>
        <end position="22"/>
    </location>
</feature>
<keyword evidence="3" id="KW-1185">Reference proteome</keyword>
<evidence type="ECO:0000313" key="2">
    <source>
        <dbReference type="EMBL" id="PZX11255.1"/>
    </source>
</evidence>
<dbReference type="AlphaFoldDB" id="A0A2W7MT42"/>
<sequence length="160" mass="16931">MNRLLAVSVLALSLGTATGALADNTASTHLVSQVERVLASNGYGDVDVAGLSDHQVSQLYLIGTSTDHQNRVGNDIRGVLDSRPASSVFGLETDVSLSTSGRDVTVDAGQLTPIVQTALDRYRFDVSAEELGQVQQSAIFLIATSDDESQKQNRISAILN</sequence>
<comment type="caution">
    <text evidence="2">The sequence shown here is derived from an EMBL/GenBank/DDBJ whole genome shotgun (WGS) entry which is preliminary data.</text>
</comment>
<feature type="chain" id="PRO_5015947130" evidence="1">
    <location>
        <begin position="23"/>
        <end position="160"/>
    </location>
</feature>
<dbReference type="EMBL" id="QKZL01000034">
    <property type="protein sequence ID" value="PZX11255.1"/>
    <property type="molecule type" value="Genomic_DNA"/>
</dbReference>
<name>A0A2W7MT42_9RHOB</name>
<accession>A0A2W7MT42</accession>
<protein>
    <submittedName>
        <fullName evidence="2">Uncharacterized protein</fullName>
    </submittedName>
</protein>
<organism evidence="2 3">
    <name type="scientific">Palleronia aestuarii</name>
    <dbReference type="NCBI Taxonomy" id="568105"/>
    <lineage>
        <taxon>Bacteria</taxon>
        <taxon>Pseudomonadati</taxon>
        <taxon>Pseudomonadota</taxon>
        <taxon>Alphaproteobacteria</taxon>
        <taxon>Rhodobacterales</taxon>
        <taxon>Roseobacteraceae</taxon>
        <taxon>Palleronia</taxon>
    </lineage>
</organism>
<dbReference type="RefSeq" id="WP_111538992.1">
    <property type="nucleotide sequence ID" value="NZ_QKZL01000034.1"/>
</dbReference>
<evidence type="ECO:0000256" key="1">
    <source>
        <dbReference type="SAM" id="SignalP"/>
    </source>
</evidence>